<gene>
    <name evidence="2" type="ORF">SSPH_01460</name>
</gene>
<keyword evidence="1" id="KW-0472">Membrane</keyword>
<name>A0ABP2C2R4_9FIRM</name>
<protein>
    <submittedName>
        <fullName evidence="2">Uncharacterized protein</fullName>
    </submittedName>
</protein>
<keyword evidence="1" id="KW-1133">Transmembrane helix</keyword>
<keyword evidence="3" id="KW-1185">Reference proteome</keyword>
<evidence type="ECO:0000256" key="1">
    <source>
        <dbReference type="SAM" id="Phobius"/>
    </source>
</evidence>
<accession>A0ABP2C2R4</accession>
<evidence type="ECO:0000313" key="3">
    <source>
        <dbReference type="Proteomes" id="UP000245702"/>
    </source>
</evidence>
<reference evidence="2 3" key="1">
    <citation type="submission" date="2016-01" db="EMBL/GenBank/DDBJ databases">
        <authorList>
            <person name="Brown R."/>
        </authorList>
    </citation>
    <scope>NUCLEOTIDE SEQUENCE [LARGE SCALE GENOMIC DNA]</scope>
    <source>
        <strain evidence="2">Sporomusa sphaeroides DSM 2875</strain>
    </source>
</reference>
<dbReference type="EMBL" id="FCOW01000006">
    <property type="protein sequence ID" value="CVK18816.1"/>
    <property type="molecule type" value="Genomic_DNA"/>
</dbReference>
<comment type="caution">
    <text evidence="2">The sequence shown here is derived from an EMBL/GenBank/DDBJ whole genome shotgun (WGS) entry which is preliminary data.</text>
</comment>
<feature type="transmembrane region" description="Helical" evidence="1">
    <location>
        <begin position="6"/>
        <end position="22"/>
    </location>
</feature>
<organism evidence="2 3">
    <name type="scientific">Sporomusa sphaeroides DSM 2875</name>
    <dbReference type="NCBI Taxonomy" id="1337886"/>
    <lineage>
        <taxon>Bacteria</taxon>
        <taxon>Bacillati</taxon>
        <taxon>Bacillota</taxon>
        <taxon>Negativicutes</taxon>
        <taxon>Selenomonadales</taxon>
        <taxon>Sporomusaceae</taxon>
        <taxon>Sporomusa</taxon>
    </lineage>
</organism>
<evidence type="ECO:0000313" key="2">
    <source>
        <dbReference type="EMBL" id="CVK18816.1"/>
    </source>
</evidence>
<keyword evidence="1" id="KW-0812">Transmembrane</keyword>
<sequence length="45" mass="4936">MSIEEIVLLIAVTAGLIGATIYRSNKMLGKLKITNTDSKKKDSNR</sequence>
<dbReference type="RefSeq" id="WP_158027097.1">
    <property type="nucleotide sequence ID" value="NZ_CP146991.1"/>
</dbReference>
<dbReference type="Proteomes" id="UP000245702">
    <property type="component" value="Unassembled WGS sequence"/>
</dbReference>
<proteinExistence type="predicted"/>